<dbReference type="EMBL" id="CAJNJQ010000843">
    <property type="protein sequence ID" value="CAE7103422.1"/>
    <property type="molecule type" value="Genomic_DNA"/>
</dbReference>
<gene>
    <name evidence="1" type="ORF">RDB_LOCUS42396</name>
</gene>
<dbReference type="AlphaFoldDB" id="A0A8H3HTG5"/>
<evidence type="ECO:0000313" key="2">
    <source>
        <dbReference type="Proteomes" id="UP000663827"/>
    </source>
</evidence>
<organism evidence="1 2">
    <name type="scientific">Rhizoctonia solani</name>
    <dbReference type="NCBI Taxonomy" id="456999"/>
    <lineage>
        <taxon>Eukaryota</taxon>
        <taxon>Fungi</taxon>
        <taxon>Dikarya</taxon>
        <taxon>Basidiomycota</taxon>
        <taxon>Agaricomycotina</taxon>
        <taxon>Agaricomycetes</taxon>
        <taxon>Cantharellales</taxon>
        <taxon>Ceratobasidiaceae</taxon>
        <taxon>Rhizoctonia</taxon>
    </lineage>
</organism>
<accession>A0A8H3HTG5</accession>
<protein>
    <submittedName>
        <fullName evidence="1">Uncharacterized protein</fullName>
    </submittedName>
</protein>
<dbReference type="Proteomes" id="UP000663827">
    <property type="component" value="Unassembled WGS sequence"/>
</dbReference>
<comment type="caution">
    <text evidence="1">The sequence shown here is derived from an EMBL/GenBank/DDBJ whole genome shotgun (WGS) entry which is preliminary data.</text>
</comment>
<reference evidence="1" key="1">
    <citation type="submission" date="2021-01" db="EMBL/GenBank/DDBJ databases">
        <authorList>
            <person name="Kaushik A."/>
        </authorList>
    </citation>
    <scope>NUCLEOTIDE SEQUENCE</scope>
    <source>
        <strain evidence="1">AG5</strain>
    </source>
</reference>
<sequence>MGKSPAPAMQRGTMVRVKVPKDSSYDYLKKLLGWWFTVEPENLVLDADSFVAPRNGSLVPQVYKFNDDYMNLTELAEANLVVLIQTPRPPEIDCKAPPRLPVSPLARNPNLRPRPTPTHLFYYPSSTLPNNSETPRLVHRSSFCSLPPKPAPGRVFFEVSFELRLNDAGVGREIARDMWRYRGEDKDAEAEDVAKKIEPSAV</sequence>
<evidence type="ECO:0000313" key="1">
    <source>
        <dbReference type="EMBL" id="CAE7103422.1"/>
    </source>
</evidence>
<proteinExistence type="predicted"/>
<name>A0A8H3HTG5_9AGAM</name>